<dbReference type="Proteomes" id="UP000252585">
    <property type="component" value="Unassembled WGS sequence"/>
</dbReference>
<organism evidence="2 3">
    <name type="scientific">Saliterribacillus persicus</name>
    <dbReference type="NCBI Taxonomy" id="930114"/>
    <lineage>
        <taxon>Bacteria</taxon>
        <taxon>Bacillati</taxon>
        <taxon>Bacillota</taxon>
        <taxon>Bacilli</taxon>
        <taxon>Bacillales</taxon>
        <taxon>Bacillaceae</taxon>
        <taxon>Saliterribacillus</taxon>
    </lineage>
</organism>
<dbReference type="OrthoDB" id="2166958at2"/>
<comment type="caution">
    <text evidence="2">The sequence shown here is derived from an EMBL/GenBank/DDBJ whole genome shotgun (WGS) entry which is preliminary data.</text>
</comment>
<evidence type="ECO:0000313" key="3">
    <source>
        <dbReference type="Proteomes" id="UP000252585"/>
    </source>
</evidence>
<feature type="signal peptide" evidence="1">
    <location>
        <begin position="1"/>
        <end position="23"/>
    </location>
</feature>
<reference evidence="2 3" key="1">
    <citation type="submission" date="2018-07" db="EMBL/GenBank/DDBJ databases">
        <title>Genomic Encyclopedia of Type Strains, Phase IV (KMG-IV): sequencing the most valuable type-strain genomes for metagenomic binning, comparative biology and taxonomic classification.</title>
        <authorList>
            <person name="Goeker M."/>
        </authorList>
    </citation>
    <scope>NUCLEOTIDE SEQUENCE [LARGE SCALE GENOMIC DNA]</scope>
    <source>
        <strain evidence="2 3">DSM 27696</strain>
    </source>
</reference>
<evidence type="ECO:0000256" key="1">
    <source>
        <dbReference type="SAM" id="SignalP"/>
    </source>
</evidence>
<sequence>MKKIIIGVLTGIVLLGGATYTSAAANNQGEGLFNFGQMKPYIEEMHPNLSTKEQKEMFDNCHGEDGFMQNSNNEARNMMNNY</sequence>
<feature type="chain" id="PRO_5038903308" description="FAD/FMN-containing dehydrogenase" evidence="1">
    <location>
        <begin position="24"/>
        <end position="82"/>
    </location>
</feature>
<accession>A0A368Y9V5</accession>
<protein>
    <recommendedName>
        <fullName evidence="4">FAD/FMN-containing dehydrogenase</fullName>
    </recommendedName>
</protein>
<keyword evidence="3" id="KW-1185">Reference proteome</keyword>
<name>A0A368Y9V5_9BACI</name>
<evidence type="ECO:0000313" key="2">
    <source>
        <dbReference type="EMBL" id="RCW74974.1"/>
    </source>
</evidence>
<proteinExistence type="predicted"/>
<dbReference type="AlphaFoldDB" id="A0A368Y9V5"/>
<dbReference type="RefSeq" id="WP_114352072.1">
    <property type="nucleotide sequence ID" value="NZ_QPJJ01000003.1"/>
</dbReference>
<keyword evidence="1" id="KW-0732">Signal</keyword>
<evidence type="ECO:0008006" key="4">
    <source>
        <dbReference type="Google" id="ProtNLM"/>
    </source>
</evidence>
<dbReference type="EMBL" id="QPJJ01000003">
    <property type="protein sequence ID" value="RCW74974.1"/>
    <property type="molecule type" value="Genomic_DNA"/>
</dbReference>
<gene>
    <name evidence="2" type="ORF">DFR57_103271</name>
</gene>